<comment type="caution">
    <text evidence="6">The sequence shown here is derived from an EMBL/GenBank/DDBJ whole genome shotgun (WGS) entry which is preliminary data.</text>
</comment>
<evidence type="ECO:0000256" key="4">
    <source>
        <dbReference type="ARBA" id="ARBA00038652"/>
    </source>
</evidence>
<dbReference type="Proteomes" id="UP000070394">
    <property type="component" value="Unassembled WGS sequence"/>
</dbReference>
<reference evidence="7" key="1">
    <citation type="submission" date="2016-01" db="EMBL/GenBank/DDBJ databases">
        <authorList>
            <person name="Mitreva M."/>
            <person name="Pepin K.H."/>
            <person name="Mihindukulasuriya K.A."/>
            <person name="Fulton R."/>
            <person name="Fronick C."/>
            <person name="O'Laughlin M."/>
            <person name="Miner T."/>
            <person name="Herter B."/>
            <person name="Rosa B.A."/>
            <person name="Cordes M."/>
            <person name="Tomlinson C."/>
            <person name="Wollam A."/>
            <person name="Palsikar V.B."/>
            <person name="Mardis E.R."/>
            <person name="Wilson R.K."/>
        </authorList>
    </citation>
    <scope>NUCLEOTIDE SEQUENCE [LARGE SCALE GENOMIC DNA]</scope>
    <source>
        <strain evidence="7">DNF00896</strain>
    </source>
</reference>
<dbReference type="CDD" id="cd17268">
    <property type="entry name" value="RMtype1_S_Ara36733I_TRD1-CR1_like"/>
    <property type="match status" value="2"/>
</dbReference>
<keyword evidence="7" id="KW-1185">Reference proteome</keyword>
<gene>
    <name evidence="6" type="ORF">HMPREF1866_02285</name>
</gene>
<dbReference type="PATRIC" id="fig|467210.3.peg.2263"/>
<dbReference type="STRING" id="467210.HMPREF1866_02285"/>
<dbReference type="PANTHER" id="PTHR43140:SF1">
    <property type="entry name" value="TYPE I RESTRICTION ENZYME ECOKI SPECIFICITY SUBUNIT"/>
    <property type="match status" value="1"/>
</dbReference>
<dbReference type="GO" id="GO:0009307">
    <property type="term" value="P:DNA restriction-modification system"/>
    <property type="evidence" value="ECO:0007669"/>
    <property type="project" value="UniProtKB-KW"/>
</dbReference>
<dbReference type="CDD" id="cd17255">
    <property type="entry name" value="RMtype1_S_Fco49512ORF2615P-TRD2-CR2_like"/>
    <property type="match status" value="1"/>
</dbReference>
<evidence type="ECO:0000259" key="5">
    <source>
        <dbReference type="Pfam" id="PF01420"/>
    </source>
</evidence>
<organism evidence="6 7">
    <name type="scientific">Lachnoanaerobaculum saburreum</name>
    <dbReference type="NCBI Taxonomy" id="467210"/>
    <lineage>
        <taxon>Bacteria</taxon>
        <taxon>Bacillati</taxon>
        <taxon>Bacillota</taxon>
        <taxon>Clostridia</taxon>
        <taxon>Lachnospirales</taxon>
        <taxon>Lachnospiraceae</taxon>
        <taxon>Lachnoanaerobaculum</taxon>
    </lineage>
</organism>
<keyword evidence="2" id="KW-0680">Restriction system</keyword>
<dbReference type="SUPFAM" id="SSF116734">
    <property type="entry name" value="DNA methylase specificity domain"/>
    <property type="match status" value="3"/>
</dbReference>
<dbReference type="InterPro" id="IPR044946">
    <property type="entry name" value="Restrct_endonuc_typeI_TRD_sf"/>
</dbReference>
<name>A0A133ZHN5_9FIRM</name>
<protein>
    <submittedName>
        <fullName evidence="6">Type I restriction modification DNA specificity domain protein</fullName>
    </submittedName>
</protein>
<evidence type="ECO:0000256" key="2">
    <source>
        <dbReference type="ARBA" id="ARBA00022747"/>
    </source>
</evidence>
<keyword evidence="3" id="KW-0238">DNA-binding</keyword>
<proteinExistence type="inferred from homology"/>
<dbReference type="InterPro" id="IPR051212">
    <property type="entry name" value="Type-I_RE_S_subunit"/>
</dbReference>
<dbReference type="Pfam" id="PF01420">
    <property type="entry name" value="Methylase_S"/>
    <property type="match status" value="3"/>
</dbReference>
<dbReference type="GO" id="GO:0003677">
    <property type="term" value="F:DNA binding"/>
    <property type="evidence" value="ECO:0007669"/>
    <property type="project" value="UniProtKB-KW"/>
</dbReference>
<sequence>MVKKMSKIEEMLKNEKVEWKKLGEVCDIQRGRVISKMYLEQHIGEFPVYSSQTKNNGEIGRIDTYDFDGEYVSWTTDGAYAGTVFYRNGKFSVTNICGLIKPKKKEEVLLKFIVYWLQIEAKRHVTGGSGNPKLMSNVVEKIEIPIPPLKIQEKIVKTLDKFTEYVTELQAELQAELQYRTNQYEYYRNMLLSEEYLNKLSKKLLDVSEGGTNRLLCTTLGDIGKFTRGNGLQKSDFASHGKPVIHYGQIYTKYGFETNEVISFVSEELFEKLRKARQGDILMATTSENIEDVGKCVVWTGNEEIGFSGDMYSYRTTENPKYIAYYFQTAEFQKQKEKKVTGTKLIRIHGDDMEKFSIQLPPLSLQNKIVEILDKFQAMLSETKGLLPKEIEERQKQYEYYREKLLTFDVESGTHARTQLIANSYFIILKEAANVIGVNLYSIEWKTLGDIGRFENGSGMPKTMFKDDGEVGAIHYGHIYTKYNMFIDKTVVSISTKDAEKLKKVNKGDLVIARTSENIDDVMKTVAYLGEKTVVAGGHSTIFRHKENPKYLSYVLNGADYAIKQKNKMARGVKVIELSTVDMEKIKIPLPPLPVQEYIVSILDKFDILVNDIKSGLPKEIEERKKQYEYYRERLLSFKKS</sequence>
<feature type="domain" description="Type I restriction modification DNA specificity" evidence="5">
    <location>
        <begin position="219"/>
        <end position="392"/>
    </location>
</feature>
<feature type="domain" description="Type I restriction modification DNA specificity" evidence="5">
    <location>
        <begin position="15"/>
        <end position="178"/>
    </location>
</feature>
<dbReference type="InterPro" id="IPR000055">
    <property type="entry name" value="Restrct_endonuc_typeI_TRD"/>
</dbReference>
<accession>A0A133ZHN5</accession>
<evidence type="ECO:0000313" key="6">
    <source>
        <dbReference type="EMBL" id="KXB54921.1"/>
    </source>
</evidence>
<dbReference type="Gene3D" id="3.90.220.20">
    <property type="entry name" value="DNA methylase specificity domains"/>
    <property type="match status" value="3"/>
</dbReference>
<feature type="domain" description="Type I restriction modification DNA specificity" evidence="5">
    <location>
        <begin position="445"/>
        <end position="623"/>
    </location>
</feature>
<evidence type="ECO:0000256" key="3">
    <source>
        <dbReference type="ARBA" id="ARBA00023125"/>
    </source>
</evidence>
<comment type="subunit">
    <text evidence="4">The methyltransferase is composed of M and S polypeptides.</text>
</comment>
<evidence type="ECO:0000313" key="7">
    <source>
        <dbReference type="Proteomes" id="UP000070394"/>
    </source>
</evidence>
<comment type="similarity">
    <text evidence="1">Belongs to the type-I restriction system S methylase family.</text>
</comment>
<dbReference type="AlphaFoldDB" id="A0A133ZHN5"/>
<dbReference type="PANTHER" id="PTHR43140">
    <property type="entry name" value="TYPE-1 RESTRICTION ENZYME ECOKI SPECIFICITY PROTEIN"/>
    <property type="match status" value="1"/>
</dbReference>
<evidence type="ECO:0000256" key="1">
    <source>
        <dbReference type="ARBA" id="ARBA00010923"/>
    </source>
</evidence>
<dbReference type="EMBL" id="LSDA01000124">
    <property type="protein sequence ID" value="KXB54921.1"/>
    <property type="molecule type" value="Genomic_DNA"/>
</dbReference>